<dbReference type="PROSITE" id="PS51935">
    <property type="entry name" value="NLPC_P60"/>
    <property type="match status" value="1"/>
</dbReference>
<dbReference type="EMBL" id="WNKS01000001">
    <property type="protein sequence ID" value="MTV29425.1"/>
    <property type="molecule type" value="Genomic_DNA"/>
</dbReference>
<dbReference type="GO" id="GO:0008234">
    <property type="term" value="F:cysteine-type peptidase activity"/>
    <property type="evidence" value="ECO:0007669"/>
    <property type="project" value="UniProtKB-KW"/>
</dbReference>
<evidence type="ECO:0000256" key="4">
    <source>
        <dbReference type="ARBA" id="ARBA00022807"/>
    </source>
</evidence>
<dbReference type="RefSeq" id="WP_155444100.1">
    <property type="nucleotide sequence ID" value="NZ_JAOQNR010000001.1"/>
</dbReference>
<dbReference type="PANTHER" id="PTHR47053">
    <property type="entry name" value="MUREIN DD-ENDOPEPTIDASE MEPH-RELATED"/>
    <property type="match status" value="1"/>
</dbReference>
<keyword evidence="2" id="KW-0645">Protease</keyword>
<dbReference type="OrthoDB" id="9813368at2"/>
<keyword evidence="3" id="KW-0378">Hydrolase</keyword>
<dbReference type="InterPro" id="IPR038765">
    <property type="entry name" value="Papain-like_cys_pep_sf"/>
</dbReference>
<comment type="similarity">
    <text evidence="1">Belongs to the peptidase C40 family.</text>
</comment>
<dbReference type="Gene3D" id="3.90.1720.10">
    <property type="entry name" value="endopeptidase domain like (from Nostoc punctiforme)"/>
    <property type="match status" value="1"/>
</dbReference>
<dbReference type="PANTHER" id="PTHR47053:SF3">
    <property type="entry name" value="GAMMA-D-GLUTAMYL-L-LYSINE DIPEPTIDYL-PEPTIDASE"/>
    <property type="match status" value="1"/>
</dbReference>
<dbReference type="InterPro" id="IPR051202">
    <property type="entry name" value="Peptidase_C40"/>
</dbReference>
<dbReference type="InterPro" id="IPR041382">
    <property type="entry name" value="SH3_16"/>
</dbReference>
<reference evidence="6 7" key="1">
    <citation type="submission" date="2019-11" db="EMBL/GenBank/DDBJ databases">
        <title>Whole-genome sequence of a Rhodoblastus acidophilus DSM 142.</title>
        <authorList>
            <person name="Kyndt J.A."/>
            <person name="Meyer T.E."/>
        </authorList>
    </citation>
    <scope>NUCLEOTIDE SEQUENCE [LARGE SCALE GENOMIC DNA]</scope>
    <source>
        <strain evidence="6 7">DSM 142</strain>
    </source>
</reference>
<evidence type="ECO:0000256" key="1">
    <source>
        <dbReference type="ARBA" id="ARBA00007074"/>
    </source>
</evidence>
<comment type="caution">
    <text evidence="6">The sequence shown here is derived from an EMBL/GenBank/DDBJ whole genome shotgun (WGS) entry which is preliminary data.</text>
</comment>
<proteinExistence type="inferred from homology"/>
<accession>A0A6N8DIY1</accession>
<feature type="domain" description="NlpC/P60" evidence="5">
    <location>
        <begin position="156"/>
        <end position="282"/>
    </location>
</feature>
<dbReference type="Pfam" id="PF18348">
    <property type="entry name" value="SH3_16"/>
    <property type="match status" value="1"/>
</dbReference>
<dbReference type="AlphaFoldDB" id="A0A6N8DIY1"/>
<dbReference type="GO" id="GO:0006508">
    <property type="term" value="P:proteolysis"/>
    <property type="evidence" value="ECO:0007669"/>
    <property type="project" value="UniProtKB-KW"/>
</dbReference>
<dbReference type="SUPFAM" id="SSF54001">
    <property type="entry name" value="Cysteine proteinases"/>
    <property type="match status" value="1"/>
</dbReference>
<dbReference type="Proteomes" id="UP000439113">
    <property type="component" value="Unassembled WGS sequence"/>
</dbReference>
<name>A0A6N8DIY1_RHOAC</name>
<organism evidence="6 7">
    <name type="scientific">Rhodoblastus acidophilus</name>
    <name type="common">Rhodopseudomonas acidophila</name>
    <dbReference type="NCBI Taxonomy" id="1074"/>
    <lineage>
        <taxon>Bacteria</taxon>
        <taxon>Pseudomonadati</taxon>
        <taxon>Pseudomonadota</taxon>
        <taxon>Alphaproteobacteria</taxon>
        <taxon>Hyphomicrobiales</taxon>
        <taxon>Rhodoblastaceae</taxon>
        <taxon>Rhodoblastus</taxon>
    </lineage>
</organism>
<evidence type="ECO:0000259" key="5">
    <source>
        <dbReference type="PROSITE" id="PS51935"/>
    </source>
</evidence>
<evidence type="ECO:0000256" key="3">
    <source>
        <dbReference type="ARBA" id="ARBA00022801"/>
    </source>
</evidence>
<dbReference type="Pfam" id="PF00877">
    <property type="entry name" value="NLPC_P60"/>
    <property type="match status" value="1"/>
</dbReference>
<protein>
    <submittedName>
        <fullName evidence="6">Peptidase P60</fullName>
    </submittedName>
</protein>
<gene>
    <name evidence="6" type="ORF">GJ654_00300</name>
</gene>
<evidence type="ECO:0000256" key="2">
    <source>
        <dbReference type="ARBA" id="ARBA00022670"/>
    </source>
</evidence>
<dbReference type="InterPro" id="IPR000064">
    <property type="entry name" value="NLP_P60_dom"/>
</dbReference>
<sequence length="282" mass="31499">MTYDTRLTPARPDLAAEHLRETIQADAYAPGRRMQVVRSFVDVKRAPADSAPTDTQALFGETLIVYEQKNGFCWGQLDRDRYVGYIDETALAEKSFKPNHRVRTRHTMVYPEPSIKAPPVEALPFGAEVNVVSASKDFSEIQGGGHIFSRHLAPTTRPLSDFVGLAEMFLHTPYLWGGKTDMGIDCSGLAQLALNAIGVPAPRDTDMMEAALGRPADIDDRMRGLRRGDLVFWRGHVAIMRDEHTIIHATAHSMTVMIEPLQTARDRIRSNNFSEITAVRRV</sequence>
<evidence type="ECO:0000313" key="7">
    <source>
        <dbReference type="Proteomes" id="UP000439113"/>
    </source>
</evidence>
<evidence type="ECO:0000313" key="6">
    <source>
        <dbReference type="EMBL" id="MTV29425.1"/>
    </source>
</evidence>
<keyword evidence="4" id="KW-0788">Thiol protease</keyword>